<reference evidence="1 2" key="1">
    <citation type="submission" date="2023-09" db="EMBL/GenBank/DDBJ databases">
        <title>Genomes of two closely related lineages of the louse Polyplax serrata with different host specificities.</title>
        <authorList>
            <person name="Martinu J."/>
            <person name="Tarabai H."/>
            <person name="Stefka J."/>
            <person name="Hypsa V."/>
        </authorList>
    </citation>
    <scope>NUCLEOTIDE SEQUENCE [LARGE SCALE GENOMIC DNA]</scope>
    <source>
        <strain evidence="1">98ZLc_SE</strain>
    </source>
</reference>
<name>A0ABR1AE95_POLSC</name>
<organism evidence="1 2">
    <name type="scientific">Polyplax serrata</name>
    <name type="common">Common mouse louse</name>
    <dbReference type="NCBI Taxonomy" id="468196"/>
    <lineage>
        <taxon>Eukaryota</taxon>
        <taxon>Metazoa</taxon>
        <taxon>Ecdysozoa</taxon>
        <taxon>Arthropoda</taxon>
        <taxon>Hexapoda</taxon>
        <taxon>Insecta</taxon>
        <taxon>Pterygota</taxon>
        <taxon>Neoptera</taxon>
        <taxon>Paraneoptera</taxon>
        <taxon>Psocodea</taxon>
        <taxon>Troctomorpha</taxon>
        <taxon>Phthiraptera</taxon>
        <taxon>Anoplura</taxon>
        <taxon>Polyplacidae</taxon>
        <taxon>Polyplax</taxon>
    </lineage>
</organism>
<proteinExistence type="predicted"/>
<dbReference type="Proteomes" id="UP001359485">
    <property type="component" value="Unassembled WGS sequence"/>
</dbReference>
<keyword evidence="2" id="KW-1185">Reference proteome</keyword>
<dbReference type="EMBL" id="JAWJWF010000051">
    <property type="protein sequence ID" value="KAK6617589.1"/>
    <property type="molecule type" value="Genomic_DNA"/>
</dbReference>
<sequence length="193" mass="22421">MEEDFKFQREFSSTLLDQMKNVLAQITCLIEILNHLLTDNKLNNKELNLDTITDRILKNICDLQHQYFGKNMKKLPRVLKNVESVLDSLTSFSFGSRNKNETVTEDESVAVLRNCYGTIGNGRMCPLFCHDKNENIYCMSHVESDYIEEPKRIGKITRRYDMSCLQLGFFPLPLTNKYYPGFSTIAQVHFSIE</sequence>
<gene>
    <name evidence="1" type="ORF">RUM44_005177</name>
</gene>
<accession>A0ABR1AE95</accession>
<evidence type="ECO:0000313" key="1">
    <source>
        <dbReference type="EMBL" id="KAK6617589.1"/>
    </source>
</evidence>
<comment type="caution">
    <text evidence="1">The sequence shown here is derived from an EMBL/GenBank/DDBJ whole genome shotgun (WGS) entry which is preliminary data.</text>
</comment>
<protein>
    <submittedName>
        <fullName evidence="1">Uncharacterized protein</fullName>
    </submittedName>
</protein>
<evidence type="ECO:0000313" key="2">
    <source>
        <dbReference type="Proteomes" id="UP001359485"/>
    </source>
</evidence>